<evidence type="ECO:0000259" key="9">
    <source>
        <dbReference type="PROSITE" id="PS50119"/>
    </source>
</evidence>
<gene>
    <name evidence="11" type="ORF">Nepgr_025117</name>
</gene>
<comment type="subcellular location">
    <subcellularLocation>
        <location evidence="1 8">Nucleus</location>
    </subcellularLocation>
</comment>
<dbReference type="AlphaFoldDB" id="A0AAD3T5N5"/>
<evidence type="ECO:0000256" key="6">
    <source>
        <dbReference type="ARBA" id="ARBA00023242"/>
    </source>
</evidence>
<keyword evidence="6 8" id="KW-0539">Nucleus</keyword>
<evidence type="ECO:0000313" key="12">
    <source>
        <dbReference type="Proteomes" id="UP001279734"/>
    </source>
</evidence>
<reference evidence="11" key="1">
    <citation type="submission" date="2023-05" db="EMBL/GenBank/DDBJ databases">
        <title>Nepenthes gracilis genome sequencing.</title>
        <authorList>
            <person name="Fukushima K."/>
        </authorList>
    </citation>
    <scope>NUCLEOTIDE SEQUENCE</scope>
    <source>
        <strain evidence="11">SING2019-196</strain>
    </source>
</reference>
<keyword evidence="3" id="KW-0479">Metal-binding</keyword>
<dbReference type="PANTHER" id="PTHR31319">
    <property type="entry name" value="ZINC FINGER PROTEIN CONSTANS-LIKE 4"/>
    <property type="match status" value="1"/>
</dbReference>
<accession>A0AAD3T5N5</accession>
<evidence type="ECO:0000259" key="10">
    <source>
        <dbReference type="PROSITE" id="PS51017"/>
    </source>
</evidence>
<dbReference type="PANTHER" id="PTHR31319:SF77">
    <property type="entry name" value="ZINC FINGER PROTEIN CONSTANS-LIKE 4"/>
    <property type="match status" value="1"/>
</dbReference>
<feature type="domain" description="CCT" evidence="10">
    <location>
        <begin position="297"/>
        <end position="339"/>
    </location>
</feature>
<evidence type="ECO:0000313" key="11">
    <source>
        <dbReference type="EMBL" id="GMH23274.1"/>
    </source>
</evidence>
<dbReference type="Pfam" id="PF06203">
    <property type="entry name" value="CCT"/>
    <property type="match status" value="1"/>
</dbReference>
<evidence type="ECO:0000256" key="7">
    <source>
        <dbReference type="PROSITE-ProRule" id="PRU00024"/>
    </source>
</evidence>
<evidence type="ECO:0000256" key="1">
    <source>
        <dbReference type="ARBA" id="ARBA00004123"/>
    </source>
</evidence>
<dbReference type="CDD" id="cd19821">
    <property type="entry name" value="Bbox1_BBX-like"/>
    <property type="match status" value="2"/>
</dbReference>
<comment type="similarity">
    <text evidence="2">Belongs to the CONSTANS family.</text>
</comment>
<evidence type="ECO:0000256" key="8">
    <source>
        <dbReference type="PROSITE-ProRule" id="PRU00357"/>
    </source>
</evidence>
<dbReference type="PROSITE" id="PS50119">
    <property type="entry name" value="ZF_BBOX"/>
    <property type="match status" value="1"/>
</dbReference>
<dbReference type="InterPro" id="IPR000315">
    <property type="entry name" value="Znf_B-box"/>
</dbReference>
<dbReference type="GO" id="GO:0008270">
    <property type="term" value="F:zinc ion binding"/>
    <property type="evidence" value="ECO:0007669"/>
    <property type="project" value="UniProtKB-KW"/>
</dbReference>
<evidence type="ECO:0000256" key="5">
    <source>
        <dbReference type="ARBA" id="ARBA00022833"/>
    </source>
</evidence>
<keyword evidence="12" id="KW-1185">Reference proteome</keyword>
<dbReference type="Pfam" id="PF00643">
    <property type="entry name" value="zf-B_box"/>
    <property type="match status" value="1"/>
</dbReference>
<feature type="domain" description="B box-type" evidence="9">
    <location>
        <begin position="60"/>
        <end position="107"/>
    </location>
</feature>
<dbReference type="EMBL" id="BSYO01000026">
    <property type="protein sequence ID" value="GMH23274.1"/>
    <property type="molecule type" value="Genomic_DNA"/>
</dbReference>
<evidence type="ECO:0000256" key="3">
    <source>
        <dbReference type="ARBA" id="ARBA00022723"/>
    </source>
</evidence>
<dbReference type="GO" id="GO:0003700">
    <property type="term" value="F:DNA-binding transcription factor activity"/>
    <property type="evidence" value="ECO:0007669"/>
    <property type="project" value="TreeGrafter"/>
</dbReference>
<protein>
    <submittedName>
        <fullName evidence="11">Uncharacterized protein</fullName>
    </submittedName>
</protein>
<dbReference type="InterPro" id="IPR010402">
    <property type="entry name" value="CCT_domain"/>
</dbReference>
<evidence type="ECO:0000256" key="4">
    <source>
        <dbReference type="ARBA" id="ARBA00022771"/>
    </source>
</evidence>
<dbReference type="GO" id="GO:0009909">
    <property type="term" value="P:regulation of flower development"/>
    <property type="evidence" value="ECO:0007669"/>
    <property type="project" value="InterPro"/>
</dbReference>
<evidence type="ECO:0000256" key="2">
    <source>
        <dbReference type="ARBA" id="ARBA00010024"/>
    </source>
</evidence>
<dbReference type="GO" id="GO:0005634">
    <property type="term" value="C:nucleus"/>
    <property type="evidence" value="ECO:0007669"/>
    <property type="project" value="UniProtKB-SubCell"/>
</dbReference>
<keyword evidence="4 7" id="KW-0863">Zinc-finger</keyword>
<dbReference type="SMART" id="SM00336">
    <property type="entry name" value="BBOX"/>
    <property type="match status" value="2"/>
</dbReference>
<dbReference type="PROSITE" id="PS51017">
    <property type="entry name" value="CCT"/>
    <property type="match status" value="1"/>
</dbReference>
<dbReference type="Proteomes" id="UP001279734">
    <property type="component" value="Unassembled WGS sequence"/>
</dbReference>
<dbReference type="InterPro" id="IPR045281">
    <property type="entry name" value="CONSTANS-like"/>
</dbReference>
<proteinExistence type="inferred from homology"/>
<comment type="caution">
    <text evidence="11">The sequence shown here is derived from an EMBL/GenBank/DDBJ whole genome shotgun (WGS) entry which is preliminary data.</text>
</comment>
<keyword evidence="5" id="KW-0862">Zinc</keyword>
<dbReference type="InterPro" id="IPR049808">
    <property type="entry name" value="CONSTANS-like_Bbox1"/>
</dbReference>
<organism evidence="11 12">
    <name type="scientific">Nepenthes gracilis</name>
    <name type="common">Slender pitcher plant</name>
    <dbReference type="NCBI Taxonomy" id="150966"/>
    <lineage>
        <taxon>Eukaryota</taxon>
        <taxon>Viridiplantae</taxon>
        <taxon>Streptophyta</taxon>
        <taxon>Embryophyta</taxon>
        <taxon>Tracheophyta</taxon>
        <taxon>Spermatophyta</taxon>
        <taxon>Magnoliopsida</taxon>
        <taxon>eudicotyledons</taxon>
        <taxon>Gunneridae</taxon>
        <taxon>Pentapetalae</taxon>
        <taxon>Caryophyllales</taxon>
        <taxon>Nepenthaceae</taxon>
        <taxon>Nepenthes</taxon>
    </lineage>
</organism>
<name>A0AAD3T5N5_NEPGR</name>
<sequence length="370" mass="39877">MAVEDENVKGFSSGWGLAAKPCDSCNTLAALILCKAHSAFLCVGCDSKIHAANKLASRHERIWMCEVCNQAPAAVTCKADAASLCVTCDQNVHSANLLAGRHERVPVVPFIGSTDAISKSTSAAAFTIIDVFKPAVNDTKTTASAALAGEEADAWLIPNPSSKTAADFIYSDVVPFQDFNYNSSNLDIKLQDQHRNLDAAADGVVPTQPKGNLNFSIMQDNCSDIGCTRSKLSPLKYSAQCVSHSVSSSDVGLVPDGNSYLLSEVSNYAFSKSMTSVLNCCPAASTVQAPSPSKIDREAKVLRYREKKKKRKFEKTIRYASRKAYAETRPRVKGRFAKRSEIEGDVDQIYRSGSGGFMVYHGGFGIVPSF</sequence>